<sequence length="127" mass="13817">MSAHLRDPLATARGLGSAKDGVNHWWLQRLTAIALALLTPWFIWFAVAQVGADQYQVRNAIAAPVTAALLLSYVIALMWHARLGLQVVVEDYIHGWLEVALQIAIKLVFAFATVAAAIAIGRIVFSA</sequence>
<dbReference type="InterPro" id="IPR000701">
    <property type="entry name" value="SuccDH_FuR_B_TM-su"/>
</dbReference>
<gene>
    <name evidence="16" type="ORF">N789_12250</name>
</gene>
<evidence type="ECO:0000256" key="13">
    <source>
        <dbReference type="ARBA" id="ARBA00023004"/>
    </source>
</evidence>
<feature type="transmembrane region" description="Helical" evidence="15">
    <location>
        <begin position="60"/>
        <end position="79"/>
    </location>
</feature>
<dbReference type="eggNOG" id="COG2142">
    <property type="taxonomic scope" value="Bacteria"/>
</dbReference>
<evidence type="ECO:0000256" key="8">
    <source>
        <dbReference type="ARBA" id="ARBA00022617"/>
    </source>
</evidence>
<keyword evidence="17" id="KW-1185">Reference proteome</keyword>
<evidence type="ECO:0000256" key="5">
    <source>
        <dbReference type="ARBA" id="ARBA00019425"/>
    </source>
</evidence>
<keyword evidence="14 15" id="KW-0472">Membrane</keyword>
<evidence type="ECO:0000313" key="17">
    <source>
        <dbReference type="Proteomes" id="UP000029385"/>
    </source>
</evidence>
<organism evidence="16 17">
    <name type="scientific">Arenimonas oryziterrae DSM 21050 = YC6267</name>
    <dbReference type="NCBI Taxonomy" id="1121015"/>
    <lineage>
        <taxon>Bacteria</taxon>
        <taxon>Pseudomonadati</taxon>
        <taxon>Pseudomonadota</taxon>
        <taxon>Gammaproteobacteria</taxon>
        <taxon>Lysobacterales</taxon>
        <taxon>Lysobacteraceae</taxon>
        <taxon>Arenimonas</taxon>
    </lineage>
</organism>
<comment type="subcellular location">
    <subcellularLocation>
        <location evidence="3">Membrane</location>
        <topology evidence="3">Multi-pass membrane protein</topology>
    </subcellularLocation>
</comment>
<dbReference type="PATRIC" id="fig|1121015.4.peg.1924"/>
<keyword evidence="9 15" id="KW-0812">Transmembrane</keyword>
<evidence type="ECO:0000256" key="12">
    <source>
        <dbReference type="ARBA" id="ARBA00022989"/>
    </source>
</evidence>
<evidence type="ECO:0000256" key="14">
    <source>
        <dbReference type="ARBA" id="ARBA00023136"/>
    </source>
</evidence>
<dbReference type="AlphaFoldDB" id="A0A091AW41"/>
<dbReference type="EMBL" id="AVCI01000007">
    <property type="protein sequence ID" value="KFN42894.1"/>
    <property type="molecule type" value="Genomic_DNA"/>
</dbReference>
<evidence type="ECO:0000313" key="16">
    <source>
        <dbReference type="EMBL" id="KFN42894.1"/>
    </source>
</evidence>
<comment type="caution">
    <text evidence="16">The sequence shown here is derived from an EMBL/GenBank/DDBJ whole genome shotgun (WGS) entry which is preliminary data.</text>
</comment>
<dbReference type="UniPathway" id="UPA00223"/>
<dbReference type="InterPro" id="IPR034804">
    <property type="entry name" value="SQR/QFR_C/D"/>
</dbReference>
<accession>A0A091AW41</accession>
<dbReference type="InterPro" id="IPR014312">
    <property type="entry name" value="Succ_DH_anchor"/>
</dbReference>
<feature type="transmembrane region" description="Helical" evidence="15">
    <location>
        <begin position="99"/>
        <end position="125"/>
    </location>
</feature>
<dbReference type="OrthoDB" id="9809280at2"/>
<evidence type="ECO:0000256" key="11">
    <source>
        <dbReference type="ARBA" id="ARBA00022982"/>
    </source>
</evidence>
<comment type="cofactor">
    <cofactor evidence="1">
        <name>heme</name>
        <dbReference type="ChEBI" id="CHEBI:30413"/>
    </cofactor>
</comment>
<keyword evidence="8" id="KW-0349">Heme</keyword>
<evidence type="ECO:0000256" key="1">
    <source>
        <dbReference type="ARBA" id="ARBA00001971"/>
    </source>
</evidence>
<dbReference type="GO" id="GO:0016020">
    <property type="term" value="C:membrane"/>
    <property type="evidence" value="ECO:0007669"/>
    <property type="project" value="UniProtKB-SubCell"/>
</dbReference>
<dbReference type="RefSeq" id="WP_022969876.1">
    <property type="nucleotide sequence ID" value="NZ_ATVD01000004.1"/>
</dbReference>
<comment type="function">
    <text evidence="2">Membrane-anchoring subunit of succinate dehydrogenase (SDH).</text>
</comment>
<proteinExistence type="predicted"/>
<dbReference type="Proteomes" id="UP000029385">
    <property type="component" value="Unassembled WGS sequence"/>
</dbReference>
<evidence type="ECO:0000256" key="4">
    <source>
        <dbReference type="ARBA" id="ARBA00005163"/>
    </source>
</evidence>
<dbReference type="GO" id="GO:0006099">
    <property type="term" value="P:tricarboxylic acid cycle"/>
    <property type="evidence" value="ECO:0007669"/>
    <property type="project" value="UniProtKB-UniPathway"/>
</dbReference>
<evidence type="ECO:0000256" key="10">
    <source>
        <dbReference type="ARBA" id="ARBA00022723"/>
    </source>
</evidence>
<evidence type="ECO:0000256" key="9">
    <source>
        <dbReference type="ARBA" id="ARBA00022692"/>
    </source>
</evidence>
<protein>
    <recommendedName>
        <fullName evidence="5">Succinate dehydrogenase hydrophobic membrane anchor subunit</fullName>
    </recommendedName>
</protein>
<keyword evidence="7" id="KW-0816">Tricarboxylic acid cycle</keyword>
<dbReference type="GO" id="GO:0020037">
    <property type="term" value="F:heme binding"/>
    <property type="evidence" value="ECO:0007669"/>
    <property type="project" value="InterPro"/>
</dbReference>
<reference evidence="16 17" key="1">
    <citation type="submission" date="2013-09" db="EMBL/GenBank/DDBJ databases">
        <title>Genome sequencing of Arenimonas oryziterrae.</title>
        <authorList>
            <person name="Chen F."/>
            <person name="Wang G."/>
        </authorList>
    </citation>
    <scope>NUCLEOTIDE SEQUENCE [LARGE SCALE GENOMIC DNA]</scope>
    <source>
        <strain evidence="16 17">YC6267</strain>
    </source>
</reference>
<dbReference type="GO" id="GO:0046872">
    <property type="term" value="F:metal ion binding"/>
    <property type="evidence" value="ECO:0007669"/>
    <property type="project" value="UniProtKB-KW"/>
</dbReference>
<dbReference type="STRING" id="1121015.GCA_000420545_02274"/>
<dbReference type="NCBIfam" id="TIGR02968">
    <property type="entry name" value="succ_dehyd_anc"/>
    <property type="match status" value="1"/>
</dbReference>
<dbReference type="Gene3D" id="1.20.1300.10">
    <property type="entry name" value="Fumarate reductase/succinate dehydrogenase, transmembrane subunit"/>
    <property type="match status" value="1"/>
</dbReference>
<keyword evidence="12 15" id="KW-1133">Transmembrane helix</keyword>
<dbReference type="SUPFAM" id="SSF81343">
    <property type="entry name" value="Fumarate reductase respiratory complex transmembrane subunits"/>
    <property type="match status" value="1"/>
</dbReference>
<evidence type="ECO:0000256" key="2">
    <source>
        <dbReference type="ARBA" id="ARBA00004050"/>
    </source>
</evidence>
<dbReference type="CDD" id="cd03495">
    <property type="entry name" value="SQR_TypeC_SdhD_like"/>
    <property type="match status" value="1"/>
</dbReference>
<evidence type="ECO:0000256" key="6">
    <source>
        <dbReference type="ARBA" id="ARBA00022448"/>
    </source>
</evidence>
<comment type="pathway">
    <text evidence="4">Carbohydrate metabolism; tricarboxylic acid cycle.</text>
</comment>
<keyword evidence="10" id="KW-0479">Metal-binding</keyword>
<evidence type="ECO:0000256" key="15">
    <source>
        <dbReference type="SAM" id="Phobius"/>
    </source>
</evidence>
<feature type="transmembrane region" description="Helical" evidence="15">
    <location>
        <begin position="26"/>
        <end position="48"/>
    </location>
</feature>
<name>A0A091AW41_9GAMM</name>
<dbReference type="Pfam" id="PF01127">
    <property type="entry name" value="Sdh_cyt"/>
    <property type="match status" value="1"/>
</dbReference>
<keyword evidence="13" id="KW-0408">Iron</keyword>
<evidence type="ECO:0000256" key="7">
    <source>
        <dbReference type="ARBA" id="ARBA00022532"/>
    </source>
</evidence>
<keyword evidence="6" id="KW-0813">Transport</keyword>
<evidence type="ECO:0000256" key="3">
    <source>
        <dbReference type="ARBA" id="ARBA00004141"/>
    </source>
</evidence>
<keyword evidence="11" id="KW-0249">Electron transport</keyword>